<comment type="subcellular location">
    <subcellularLocation>
        <location evidence="1">Cell outer membrane</location>
    </subcellularLocation>
</comment>
<keyword evidence="9" id="KW-1185">Reference proteome</keyword>
<dbReference type="Proteomes" id="UP000239532">
    <property type="component" value="Unassembled WGS sequence"/>
</dbReference>
<comment type="similarity">
    <text evidence="2">Belongs to the SusD family.</text>
</comment>
<dbReference type="AlphaFoldDB" id="A0A2S9WV77"/>
<evidence type="ECO:0000313" key="8">
    <source>
        <dbReference type="EMBL" id="PRP67390.1"/>
    </source>
</evidence>
<dbReference type="Pfam" id="PF07980">
    <property type="entry name" value="SusD_RagB"/>
    <property type="match status" value="1"/>
</dbReference>
<gene>
    <name evidence="8" type="ORF">BST86_09945</name>
</gene>
<dbReference type="InterPro" id="IPR012944">
    <property type="entry name" value="SusD_RagB_dom"/>
</dbReference>
<keyword evidence="4" id="KW-0472">Membrane</keyword>
<dbReference type="OrthoDB" id="5694214at2"/>
<feature type="signal peptide" evidence="6">
    <location>
        <begin position="1"/>
        <end position="18"/>
    </location>
</feature>
<evidence type="ECO:0000259" key="7">
    <source>
        <dbReference type="Pfam" id="PF07980"/>
    </source>
</evidence>
<evidence type="ECO:0000256" key="5">
    <source>
        <dbReference type="ARBA" id="ARBA00023237"/>
    </source>
</evidence>
<dbReference type="PROSITE" id="PS51257">
    <property type="entry name" value="PROKAR_LIPOPROTEIN"/>
    <property type="match status" value="1"/>
</dbReference>
<comment type="caution">
    <text evidence="8">The sequence shown here is derived from an EMBL/GenBank/DDBJ whole genome shotgun (WGS) entry which is preliminary data.</text>
</comment>
<dbReference type="Gene3D" id="1.25.40.10">
    <property type="entry name" value="Tetratricopeptide repeat domain"/>
    <property type="match status" value="1"/>
</dbReference>
<name>A0A2S9WV77_9FLAO</name>
<sequence length="529" mass="58732">MKTYKFILVLFIAATVFVACDDALDLEPRGNTTSGEIQSFEDFEGRWAKLYAGLIVGGQEREDNNADIQGINGGFSTYMRLYWKLQELTTDEAIIAWNDGTIKDLHWQNWTADSEFIGAMYARLSYQIALCNDFLRNASESGIAGAGLSSSEADMVRSYAADARFLRALSYYHGIDLFGSMPFATEETAADGSALLPLITREDLFTFIESELLDVIDDLQSGQGTEYGRVNEATAQMLLAKLYLNAEVYTGTPRYTDALTYVQQVIGNGYTIDTSIPYSYGFLADNNSNGAQSEFIWTLNFDGNSTQTVGVATFLNHAPVGGKMVPANYGLDFGWAGLRTTPEFVELFEGEENSADQRENFFTDGQSKSISDVGDFTEGFAIVKFQNIKSDGSPGANELFVDTDFPMFRLADAYLMYAEAVLRGGGGSMTQAVDYINTLQERAYGNSSNNISTADLTLDFVLEERARELYWEAHRRQDLIRFNQFSTNGIWEWKGNVQSGVTTPAFRNLFPVPTTELNLNSNLIQNPGY</sequence>
<dbReference type="GO" id="GO:0009279">
    <property type="term" value="C:cell outer membrane"/>
    <property type="evidence" value="ECO:0007669"/>
    <property type="project" value="UniProtKB-SubCell"/>
</dbReference>
<keyword evidence="3 6" id="KW-0732">Signal</keyword>
<dbReference type="Gene3D" id="1.10.3780.10">
    <property type="entry name" value="SusD-like"/>
    <property type="match status" value="1"/>
</dbReference>
<evidence type="ECO:0000256" key="3">
    <source>
        <dbReference type="ARBA" id="ARBA00022729"/>
    </source>
</evidence>
<dbReference type="SUPFAM" id="SSF48452">
    <property type="entry name" value="TPR-like"/>
    <property type="match status" value="1"/>
</dbReference>
<dbReference type="CDD" id="cd08977">
    <property type="entry name" value="SusD"/>
    <property type="match status" value="1"/>
</dbReference>
<feature type="domain" description="RagB/SusD" evidence="7">
    <location>
        <begin position="368"/>
        <end position="529"/>
    </location>
</feature>
<accession>A0A2S9WV77</accession>
<keyword evidence="5" id="KW-0998">Cell outer membrane</keyword>
<organism evidence="8 9">
    <name type="scientific">Nonlabens agnitus</name>
    <dbReference type="NCBI Taxonomy" id="870484"/>
    <lineage>
        <taxon>Bacteria</taxon>
        <taxon>Pseudomonadati</taxon>
        <taxon>Bacteroidota</taxon>
        <taxon>Flavobacteriia</taxon>
        <taxon>Flavobacteriales</taxon>
        <taxon>Flavobacteriaceae</taxon>
        <taxon>Nonlabens</taxon>
    </lineage>
</organism>
<evidence type="ECO:0000256" key="1">
    <source>
        <dbReference type="ARBA" id="ARBA00004442"/>
    </source>
</evidence>
<dbReference type="RefSeq" id="WP_105983131.1">
    <property type="nucleotide sequence ID" value="NZ_MQUC01000003.1"/>
</dbReference>
<feature type="chain" id="PRO_5015734736" evidence="6">
    <location>
        <begin position="19"/>
        <end position="529"/>
    </location>
</feature>
<proteinExistence type="inferred from homology"/>
<dbReference type="InterPro" id="IPR011990">
    <property type="entry name" value="TPR-like_helical_dom_sf"/>
</dbReference>
<evidence type="ECO:0000313" key="9">
    <source>
        <dbReference type="Proteomes" id="UP000239532"/>
    </source>
</evidence>
<evidence type="ECO:0000256" key="6">
    <source>
        <dbReference type="SAM" id="SignalP"/>
    </source>
</evidence>
<evidence type="ECO:0000256" key="2">
    <source>
        <dbReference type="ARBA" id="ARBA00006275"/>
    </source>
</evidence>
<evidence type="ECO:0000256" key="4">
    <source>
        <dbReference type="ARBA" id="ARBA00023136"/>
    </source>
</evidence>
<dbReference type="Gene3D" id="1.25.40.390">
    <property type="match status" value="1"/>
</dbReference>
<dbReference type="EMBL" id="MQUC01000003">
    <property type="protein sequence ID" value="PRP67390.1"/>
    <property type="molecule type" value="Genomic_DNA"/>
</dbReference>
<protein>
    <submittedName>
        <fullName evidence="8">RagB/SusD family nutrient uptake outer membrane protein</fullName>
    </submittedName>
</protein>
<reference evidence="8 9" key="1">
    <citation type="submission" date="2016-11" db="EMBL/GenBank/DDBJ databases">
        <title>Trade-off between light-utilization and light-protection in marine flavobacteria.</title>
        <authorList>
            <person name="Kumagai Y."/>
        </authorList>
    </citation>
    <scope>NUCLEOTIDE SEQUENCE [LARGE SCALE GENOMIC DNA]</scope>
    <source>
        <strain evidence="8 9">JCM 17109</strain>
    </source>
</reference>